<organism evidence="1 2">
    <name type="scientific">Lentinula lateritia</name>
    <dbReference type="NCBI Taxonomy" id="40482"/>
    <lineage>
        <taxon>Eukaryota</taxon>
        <taxon>Fungi</taxon>
        <taxon>Dikarya</taxon>
        <taxon>Basidiomycota</taxon>
        <taxon>Agaricomycotina</taxon>
        <taxon>Agaricomycetes</taxon>
        <taxon>Agaricomycetidae</taxon>
        <taxon>Agaricales</taxon>
        <taxon>Marasmiineae</taxon>
        <taxon>Omphalotaceae</taxon>
        <taxon>Lentinula</taxon>
    </lineage>
</organism>
<sequence length="187" mass="21014">METLTASIDSNDPRLLAEAEVDLTFRLGRNPLSYYSDTFERCTRWTFEFKSSGLPFKPCLIGIISKFMCKEFDLGNGLKVYPVLQLVYPNKLGNMLSATFFNQLQVLNDQIGEDLHAISATGTYMGQHEQVDSWSTGPVNMSTNGCTIFVFIHRDAILTGVEASSMLDDLFLVDDVARIVKDRFCDN</sequence>
<evidence type="ECO:0000313" key="1">
    <source>
        <dbReference type="EMBL" id="KAJ4473218.1"/>
    </source>
</evidence>
<gene>
    <name evidence="1" type="ORF">C8R41DRAFT_870298</name>
</gene>
<keyword evidence="2" id="KW-1185">Reference proteome</keyword>
<protein>
    <submittedName>
        <fullName evidence="1">Uncharacterized protein</fullName>
    </submittedName>
</protein>
<proteinExistence type="predicted"/>
<dbReference type="EMBL" id="JANVFT010000081">
    <property type="protein sequence ID" value="KAJ4473218.1"/>
    <property type="molecule type" value="Genomic_DNA"/>
</dbReference>
<evidence type="ECO:0000313" key="2">
    <source>
        <dbReference type="Proteomes" id="UP001150217"/>
    </source>
</evidence>
<accession>A0ABQ8V475</accession>
<reference evidence="1" key="1">
    <citation type="submission" date="2022-08" db="EMBL/GenBank/DDBJ databases">
        <title>A Global Phylogenomic Analysis of the Shiitake Genus Lentinula.</title>
        <authorList>
            <consortium name="DOE Joint Genome Institute"/>
            <person name="Sierra-Patev S."/>
            <person name="Min B."/>
            <person name="Naranjo-Ortiz M."/>
            <person name="Looney B."/>
            <person name="Konkel Z."/>
            <person name="Slot J.C."/>
            <person name="Sakamoto Y."/>
            <person name="Steenwyk J.L."/>
            <person name="Rokas A."/>
            <person name="Carro J."/>
            <person name="Camarero S."/>
            <person name="Ferreira P."/>
            <person name="Molpeceres G."/>
            <person name="Ruiz-Duenas F.J."/>
            <person name="Serrano A."/>
            <person name="Henrissat B."/>
            <person name="Drula E."/>
            <person name="Hughes K.W."/>
            <person name="Mata J.L."/>
            <person name="Ishikawa N.K."/>
            <person name="Vargas-Isla R."/>
            <person name="Ushijima S."/>
            <person name="Smith C.A."/>
            <person name="Ahrendt S."/>
            <person name="Andreopoulos W."/>
            <person name="He G."/>
            <person name="Labutti K."/>
            <person name="Lipzen A."/>
            <person name="Ng V."/>
            <person name="Riley R."/>
            <person name="Sandor L."/>
            <person name="Barry K."/>
            <person name="Martinez A.T."/>
            <person name="Xiao Y."/>
            <person name="Gibbons J.G."/>
            <person name="Terashima K."/>
            <person name="Grigoriev I.V."/>
            <person name="Hibbett D.S."/>
        </authorList>
    </citation>
    <scope>NUCLEOTIDE SEQUENCE</scope>
    <source>
        <strain evidence="1">RHP3577 ss4</strain>
    </source>
</reference>
<comment type="caution">
    <text evidence="1">The sequence shown here is derived from an EMBL/GenBank/DDBJ whole genome shotgun (WGS) entry which is preliminary data.</text>
</comment>
<name>A0ABQ8V475_9AGAR</name>
<dbReference type="Proteomes" id="UP001150217">
    <property type="component" value="Unassembled WGS sequence"/>
</dbReference>